<dbReference type="EC" id="3.4.21.89" evidence="4 7"/>
<evidence type="ECO:0000256" key="1">
    <source>
        <dbReference type="ARBA" id="ARBA00000677"/>
    </source>
</evidence>
<evidence type="ECO:0000259" key="8">
    <source>
        <dbReference type="Pfam" id="PF10502"/>
    </source>
</evidence>
<dbReference type="InterPro" id="IPR019758">
    <property type="entry name" value="Pept_S26A_signal_pept_1_CS"/>
</dbReference>
<feature type="active site" evidence="6">
    <location>
        <position position="52"/>
    </location>
</feature>
<dbReference type="PANTHER" id="PTHR43390:SF1">
    <property type="entry name" value="CHLOROPLAST PROCESSING PEPTIDASE"/>
    <property type="match status" value="1"/>
</dbReference>
<dbReference type="InterPro" id="IPR036286">
    <property type="entry name" value="LexA/Signal_pep-like_sf"/>
</dbReference>
<reference evidence="9 10" key="1">
    <citation type="journal article" date="2015" name="Genome Announc.">
        <title>Complete genome sequence of the human gut symbiont Roseburia hominis.</title>
        <authorList>
            <person name="Travis A.J."/>
            <person name="Kelly D."/>
            <person name="Flint H.J."/>
            <person name="Aminov R.I."/>
        </authorList>
    </citation>
    <scope>NUCLEOTIDE SEQUENCE [LARGE SCALE GENOMIC DNA]</scope>
    <source>
        <strain evidence="10">DSM 16839 / JCM 17582 / NCIMB 14029 / A2-183</strain>
    </source>
</reference>
<dbReference type="SUPFAM" id="SSF51306">
    <property type="entry name" value="LexA/Signal peptidase"/>
    <property type="match status" value="1"/>
</dbReference>
<dbReference type="eggNOG" id="COG0681">
    <property type="taxonomic scope" value="Bacteria"/>
</dbReference>
<evidence type="ECO:0000256" key="7">
    <source>
        <dbReference type="RuleBase" id="RU362042"/>
    </source>
</evidence>
<evidence type="ECO:0000256" key="6">
    <source>
        <dbReference type="PIRSR" id="PIRSR600223-1"/>
    </source>
</evidence>
<sequence>MNCENNFSKKLHQPFASIVLYLREFLPYLICISIIIFLLNSILSIGSIKSGSMEATLRTGDIVIGNRLAYIASEPQAGDILFFHLNGTTYCKRVIGVAGDKITFYDGYVYINDKQLDESAYLPEDVETNCTDTFVVPSQCLFVMGDNRELSFDSRFWDTPYISVNDVISKELFNLSAIFRNAL</sequence>
<feature type="domain" description="Peptidase S26" evidence="8">
    <location>
        <begin position="28"/>
        <end position="171"/>
    </location>
</feature>
<organism evidence="9 10">
    <name type="scientific">Roseburia hominis (strain DSM 16839 / JCM 17582 / NCIMB 14029 / A2-183)</name>
    <dbReference type="NCBI Taxonomy" id="585394"/>
    <lineage>
        <taxon>Bacteria</taxon>
        <taxon>Bacillati</taxon>
        <taxon>Bacillota</taxon>
        <taxon>Clostridia</taxon>
        <taxon>Lachnospirales</taxon>
        <taxon>Lachnospiraceae</taxon>
        <taxon>Roseburia</taxon>
    </lineage>
</organism>
<keyword evidence="7" id="KW-1133">Transmembrane helix</keyword>
<accession>G2T428</accession>
<proteinExistence type="inferred from homology"/>
<keyword evidence="7" id="KW-0472">Membrane</keyword>
<evidence type="ECO:0000313" key="10">
    <source>
        <dbReference type="Proteomes" id="UP000008178"/>
    </source>
</evidence>
<dbReference type="KEGG" id="rho:RHOM_11825"/>
<evidence type="ECO:0000313" key="9">
    <source>
        <dbReference type="EMBL" id="AEN97473.1"/>
    </source>
</evidence>
<protein>
    <recommendedName>
        <fullName evidence="4 7">Signal peptidase I</fullName>
        <ecNumber evidence="4 7">3.4.21.89</ecNumber>
    </recommendedName>
</protein>
<evidence type="ECO:0000256" key="3">
    <source>
        <dbReference type="ARBA" id="ARBA00009370"/>
    </source>
</evidence>
<dbReference type="InterPro" id="IPR019533">
    <property type="entry name" value="Peptidase_S26"/>
</dbReference>
<dbReference type="Proteomes" id="UP000008178">
    <property type="component" value="Chromosome"/>
</dbReference>
<dbReference type="GO" id="GO:0006465">
    <property type="term" value="P:signal peptide processing"/>
    <property type="evidence" value="ECO:0007669"/>
    <property type="project" value="InterPro"/>
</dbReference>
<dbReference type="GO" id="GO:0005886">
    <property type="term" value="C:plasma membrane"/>
    <property type="evidence" value="ECO:0007669"/>
    <property type="project" value="UniProtKB-SubCell"/>
</dbReference>
<feature type="active site" evidence="6">
    <location>
        <position position="92"/>
    </location>
</feature>
<dbReference type="STRING" id="585394.RHOM_11825"/>
<gene>
    <name evidence="9" type="ordered locus">RHOM_11825</name>
</gene>
<dbReference type="PANTHER" id="PTHR43390">
    <property type="entry name" value="SIGNAL PEPTIDASE I"/>
    <property type="match status" value="1"/>
</dbReference>
<dbReference type="GO" id="GO:0004252">
    <property type="term" value="F:serine-type endopeptidase activity"/>
    <property type="evidence" value="ECO:0007669"/>
    <property type="project" value="InterPro"/>
</dbReference>
<dbReference type="Gene3D" id="2.10.109.10">
    <property type="entry name" value="Umud Fragment, subunit A"/>
    <property type="match status" value="1"/>
</dbReference>
<dbReference type="GO" id="GO:0009003">
    <property type="term" value="F:signal peptidase activity"/>
    <property type="evidence" value="ECO:0007669"/>
    <property type="project" value="UniProtKB-EC"/>
</dbReference>
<dbReference type="CDD" id="cd06530">
    <property type="entry name" value="S26_SPase_I"/>
    <property type="match status" value="1"/>
</dbReference>
<dbReference type="NCBIfam" id="TIGR02227">
    <property type="entry name" value="sigpep_I_bact"/>
    <property type="match status" value="1"/>
</dbReference>
<comment type="catalytic activity">
    <reaction evidence="1 7">
        <text>Cleavage of hydrophobic, N-terminal signal or leader sequences from secreted and periplasmic proteins.</text>
        <dbReference type="EC" id="3.4.21.89"/>
    </reaction>
</comment>
<dbReference type="PROSITE" id="PS00761">
    <property type="entry name" value="SPASE_I_3"/>
    <property type="match status" value="1"/>
</dbReference>
<evidence type="ECO:0000256" key="4">
    <source>
        <dbReference type="ARBA" id="ARBA00013208"/>
    </source>
</evidence>
<evidence type="ECO:0000256" key="5">
    <source>
        <dbReference type="ARBA" id="ARBA00022801"/>
    </source>
</evidence>
<dbReference type="Pfam" id="PF10502">
    <property type="entry name" value="Peptidase_S26"/>
    <property type="match status" value="1"/>
</dbReference>
<name>G2T428_ROSHA</name>
<keyword evidence="7" id="KW-0812">Transmembrane</keyword>
<comment type="similarity">
    <text evidence="3 7">Belongs to the peptidase S26 family.</text>
</comment>
<dbReference type="EMBL" id="CP003040">
    <property type="protein sequence ID" value="AEN97473.1"/>
    <property type="molecule type" value="Genomic_DNA"/>
</dbReference>
<dbReference type="AlphaFoldDB" id="G2T428"/>
<keyword evidence="5 7" id="KW-0378">Hydrolase</keyword>
<keyword evidence="10" id="KW-1185">Reference proteome</keyword>
<dbReference type="OrthoDB" id="9802919at2"/>
<comment type="subcellular location">
    <subcellularLocation>
        <location evidence="2">Cell membrane</location>
        <topology evidence="2">Single-pass type II membrane protein</topology>
    </subcellularLocation>
    <subcellularLocation>
        <location evidence="7">Membrane</location>
        <topology evidence="7">Single-pass type II membrane protein</topology>
    </subcellularLocation>
</comment>
<feature type="transmembrane region" description="Helical" evidence="7">
    <location>
        <begin position="25"/>
        <end position="48"/>
    </location>
</feature>
<dbReference type="InterPro" id="IPR000223">
    <property type="entry name" value="Pept_S26A_signal_pept_1"/>
</dbReference>
<keyword evidence="7" id="KW-0645">Protease</keyword>
<dbReference type="HOGENOM" id="CLU_028723_5_1_9"/>
<evidence type="ECO:0000256" key="2">
    <source>
        <dbReference type="ARBA" id="ARBA00004401"/>
    </source>
</evidence>
<dbReference type="PRINTS" id="PR00727">
    <property type="entry name" value="LEADERPTASE"/>
</dbReference>